<dbReference type="VEuPathDB" id="FungiDB:P168DRAFT_293958"/>
<keyword evidence="3" id="KW-1185">Reference proteome</keyword>
<dbReference type="Proteomes" id="UP000234254">
    <property type="component" value="Unassembled WGS sequence"/>
</dbReference>
<dbReference type="GeneID" id="36545429"/>
<dbReference type="EMBL" id="MSFM01000040">
    <property type="protein sequence ID" value="PKX99702.1"/>
    <property type="molecule type" value="Genomic_DNA"/>
</dbReference>
<evidence type="ECO:0000313" key="3">
    <source>
        <dbReference type="Proteomes" id="UP000234254"/>
    </source>
</evidence>
<evidence type="ECO:0000313" key="2">
    <source>
        <dbReference type="EMBL" id="PKX99845.1"/>
    </source>
</evidence>
<sequence length="80" mass="9142">MRCEVHRTVEYMDIGNCTAELTVILPLDCQRADCVVESYTSQLLFKPPKQTGRPRIRFLCIQCDVCVSNAGWLYNDWGGI</sequence>
<evidence type="ECO:0000313" key="1">
    <source>
        <dbReference type="EMBL" id="PKX99702.1"/>
    </source>
</evidence>
<accession>A0A2I1CPZ9</accession>
<dbReference type="RefSeq" id="XP_024688440.1">
    <property type="nucleotide sequence ID" value="XM_024837905.1"/>
</dbReference>
<reference evidence="1 3" key="1">
    <citation type="submission" date="2016-12" db="EMBL/GenBank/DDBJ databases">
        <title>The genomes of Aspergillus section Nigri reveals drivers in fungal speciation.</title>
        <authorList>
            <consortium name="DOE Joint Genome Institute"/>
            <person name="Vesth T.C."/>
            <person name="Nybo J."/>
            <person name="Theobald S."/>
            <person name="Brandl J."/>
            <person name="Frisvad J.C."/>
            <person name="Nielsen K.F."/>
            <person name="Lyhne E.K."/>
            <person name="Kogle M.E."/>
            <person name="Kuo A."/>
            <person name="Riley R."/>
            <person name="Clum A."/>
            <person name="Nolan M."/>
            <person name="Lipzen A."/>
            <person name="Salamov A."/>
            <person name="Henrissat B."/>
            <person name="Wiebenga A."/>
            <person name="De Vries R.P."/>
            <person name="Grigoriev I.V."/>
            <person name="Mortensen U.H."/>
            <person name="Andersen M.R."/>
            <person name="Baker S.E."/>
        </authorList>
    </citation>
    <scope>NUCLEOTIDE SEQUENCE [LARGE SCALE GENOMIC DNA]</scope>
    <source>
        <strain evidence="1 3">IBT 28561</strain>
    </source>
</reference>
<proteinExistence type="predicted"/>
<gene>
    <name evidence="2" type="ORF">P168DRAFT_293876</name>
    <name evidence="1" type="ORF">P168DRAFT_293958</name>
</gene>
<dbReference type="AlphaFoldDB" id="A0A2I1CPZ9"/>
<dbReference type="VEuPathDB" id="FungiDB:P168DRAFT_293876"/>
<dbReference type="EMBL" id="MSFM01000018">
    <property type="protein sequence ID" value="PKX99845.1"/>
    <property type="molecule type" value="Genomic_DNA"/>
</dbReference>
<protein>
    <submittedName>
        <fullName evidence="1">Uncharacterized protein</fullName>
    </submittedName>
</protein>
<comment type="caution">
    <text evidence="1">The sequence shown here is derived from an EMBL/GenBank/DDBJ whole genome shotgun (WGS) entry which is preliminary data.</text>
</comment>
<organism evidence="1 3">
    <name type="scientific">Aspergillus campestris (strain IBT 28561)</name>
    <dbReference type="NCBI Taxonomy" id="1392248"/>
    <lineage>
        <taxon>Eukaryota</taxon>
        <taxon>Fungi</taxon>
        <taxon>Dikarya</taxon>
        <taxon>Ascomycota</taxon>
        <taxon>Pezizomycotina</taxon>
        <taxon>Eurotiomycetes</taxon>
        <taxon>Eurotiomycetidae</taxon>
        <taxon>Eurotiales</taxon>
        <taxon>Aspergillaceae</taxon>
        <taxon>Aspergillus</taxon>
        <taxon>Aspergillus subgen. Circumdati</taxon>
    </lineage>
</organism>
<name>A0A2I1CPZ9_ASPC2</name>